<feature type="compositionally biased region" description="Basic and acidic residues" evidence="1">
    <location>
        <begin position="91"/>
        <end position="102"/>
    </location>
</feature>
<dbReference type="EMBL" id="GL891382">
    <property type="protein sequence ID" value="EGO51989.1"/>
    <property type="molecule type" value="Genomic_DNA"/>
</dbReference>
<evidence type="ECO:0000313" key="2">
    <source>
        <dbReference type="EMBL" id="EGO51989.1"/>
    </source>
</evidence>
<accession>F8MZ98</accession>
<dbReference type="GeneID" id="20822721"/>
<dbReference type="AlphaFoldDB" id="F8MZ98"/>
<sequence>MACALVTQISVLKFKKLSAKAKERRGTSSLNPDLPTERGYLADAHQPSAHRLPCMVIATNNQEALPSQKALRKERNISGEAGDNKKRKKHNGETAEEKTERKKQQKSQLGSWRYSDGGNRSLEFVSDPVTCRPRGKNPG</sequence>
<protein>
    <submittedName>
        <fullName evidence="2">Uncharacterized protein</fullName>
    </submittedName>
</protein>
<dbReference type="RefSeq" id="XP_009855635.1">
    <property type="nucleotide sequence ID" value="XM_009857333.1"/>
</dbReference>
<gene>
    <name evidence="2" type="ORF">NEUTE1DRAFT_114010</name>
</gene>
<dbReference type="Proteomes" id="UP000008065">
    <property type="component" value="Unassembled WGS sequence"/>
</dbReference>
<organism evidence="2 3">
    <name type="scientific">Neurospora tetrasperma (strain FGSC 2508 / ATCC MYA-4615 / P0657)</name>
    <dbReference type="NCBI Taxonomy" id="510951"/>
    <lineage>
        <taxon>Eukaryota</taxon>
        <taxon>Fungi</taxon>
        <taxon>Dikarya</taxon>
        <taxon>Ascomycota</taxon>
        <taxon>Pezizomycotina</taxon>
        <taxon>Sordariomycetes</taxon>
        <taxon>Sordariomycetidae</taxon>
        <taxon>Sordariales</taxon>
        <taxon>Sordariaceae</taxon>
        <taxon>Neurospora</taxon>
    </lineage>
</organism>
<name>F8MZ98_NEUT8</name>
<dbReference type="KEGG" id="nte:NEUTE1DRAFT114010"/>
<dbReference type="VEuPathDB" id="FungiDB:NEUTE1DRAFT_114010"/>
<feature type="region of interest" description="Disordered" evidence="1">
    <location>
        <begin position="18"/>
        <end position="46"/>
    </location>
</feature>
<dbReference type="HOGENOM" id="CLU_1845648_0_0_1"/>
<dbReference type="OrthoDB" id="10382961at2759"/>
<evidence type="ECO:0000313" key="3">
    <source>
        <dbReference type="Proteomes" id="UP000008065"/>
    </source>
</evidence>
<keyword evidence="3" id="KW-1185">Reference proteome</keyword>
<evidence type="ECO:0000256" key="1">
    <source>
        <dbReference type="SAM" id="MobiDB-lite"/>
    </source>
</evidence>
<proteinExistence type="predicted"/>
<feature type="region of interest" description="Disordered" evidence="1">
    <location>
        <begin position="65"/>
        <end position="139"/>
    </location>
</feature>
<reference evidence="3" key="1">
    <citation type="journal article" date="2011" name="Genetics">
        <title>Massive changes in genome architecture accompany the transition to self-fertility in the filamentous fungus Neurospora tetrasperma.</title>
        <authorList>
            <person name="Ellison C.E."/>
            <person name="Stajich J.E."/>
            <person name="Jacobson D.J."/>
            <person name="Natvig D.O."/>
            <person name="Lapidus A."/>
            <person name="Foster B."/>
            <person name="Aerts A."/>
            <person name="Riley R."/>
            <person name="Lindquist E.A."/>
            <person name="Grigoriev I.V."/>
            <person name="Taylor J.W."/>
        </authorList>
    </citation>
    <scope>NUCLEOTIDE SEQUENCE [LARGE SCALE GENOMIC DNA]</scope>
    <source>
        <strain evidence="3">FGSC 2508 / P0657</strain>
    </source>
</reference>